<reference evidence="2" key="1">
    <citation type="journal article" date="2017" name="Cell">
        <title>Insights into land plant evolution garnered from the Marchantia polymorpha genome.</title>
        <authorList>
            <person name="Bowman J.L."/>
            <person name="Kohchi T."/>
            <person name="Yamato K.T."/>
            <person name="Jenkins J."/>
            <person name="Shu S."/>
            <person name="Ishizaki K."/>
            <person name="Yamaoka S."/>
            <person name="Nishihama R."/>
            <person name="Nakamura Y."/>
            <person name="Berger F."/>
            <person name="Adam C."/>
            <person name="Aki S.S."/>
            <person name="Althoff F."/>
            <person name="Araki T."/>
            <person name="Arteaga-Vazquez M.A."/>
            <person name="Balasubrmanian S."/>
            <person name="Barry K."/>
            <person name="Bauer D."/>
            <person name="Boehm C.R."/>
            <person name="Briginshaw L."/>
            <person name="Caballero-Perez J."/>
            <person name="Catarino B."/>
            <person name="Chen F."/>
            <person name="Chiyoda S."/>
            <person name="Chovatia M."/>
            <person name="Davies K.M."/>
            <person name="Delmans M."/>
            <person name="Demura T."/>
            <person name="Dierschke T."/>
            <person name="Dolan L."/>
            <person name="Dorantes-Acosta A.E."/>
            <person name="Eklund D.M."/>
            <person name="Florent S.N."/>
            <person name="Flores-Sandoval E."/>
            <person name="Fujiyama A."/>
            <person name="Fukuzawa H."/>
            <person name="Galik B."/>
            <person name="Grimanelli D."/>
            <person name="Grimwood J."/>
            <person name="Grossniklaus U."/>
            <person name="Hamada T."/>
            <person name="Haseloff J."/>
            <person name="Hetherington A.J."/>
            <person name="Higo A."/>
            <person name="Hirakawa Y."/>
            <person name="Hundley H.N."/>
            <person name="Ikeda Y."/>
            <person name="Inoue K."/>
            <person name="Inoue S.I."/>
            <person name="Ishida S."/>
            <person name="Jia Q."/>
            <person name="Kakita M."/>
            <person name="Kanazawa T."/>
            <person name="Kawai Y."/>
            <person name="Kawashima T."/>
            <person name="Kennedy M."/>
            <person name="Kinose K."/>
            <person name="Kinoshita T."/>
            <person name="Kohara Y."/>
            <person name="Koide E."/>
            <person name="Komatsu K."/>
            <person name="Kopischke S."/>
            <person name="Kubo M."/>
            <person name="Kyozuka J."/>
            <person name="Lagercrantz U."/>
            <person name="Lin S.S."/>
            <person name="Lindquist E."/>
            <person name="Lipzen A.M."/>
            <person name="Lu C.W."/>
            <person name="De Luna E."/>
            <person name="Martienssen R.A."/>
            <person name="Minamino N."/>
            <person name="Mizutani M."/>
            <person name="Mizutani M."/>
            <person name="Mochizuki N."/>
            <person name="Monte I."/>
            <person name="Mosher R."/>
            <person name="Nagasaki H."/>
            <person name="Nakagami H."/>
            <person name="Naramoto S."/>
            <person name="Nishitani K."/>
            <person name="Ohtani M."/>
            <person name="Okamoto T."/>
            <person name="Okumura M."/>
            <person name="Phillips J."/>
            <person name="Pollak B."/>
            <person name="Reinders A."/>
            <person name="Rovekamp M."/>
            <person name="Sano R."/>
            <person name="Sawa S."/>
            <person name="Schmid M.W."/>
            <person name="Shirakawa M."/>
            <person name="Solano R."/>
            <person name="Spunde A."/>
            <person name="Suetsugu N."/>
            <person name="Sugano S."/>
            <person name="Sugiyama A."/>
            <person name="Sun R."/>
            <person name="Suzuki Y."/>
            <person name="Takenaka M."/>
            <person name="Takezawa D."/>
            <person name="Tomogane H."/>
            <person name="Tsuzuki M."/>
            <person name="Ueda T."/>
            <person name="Umeda M."/>
            <person name="Ward J.M."/>
            <person name="Watanabe Y."/>
            <person name="Yazaki K."/>
            <person name="Yokoyama R."/>
            <person name="Yoshitake Y."/>
            <person name="Yotsui I."/>
            <person name="Zachgo S."/>
            <person name="Schmutz J."/>
        </authorList>
    </citation>
    <scope>NUCLEOTIDE SEQUENCE [LARGE SCALE GENOMIC DNA]</scope>
    <source>
        <strain evidence="2">Tak-1</strain>
    </source>
</reference>
<dbReference type="Proteomes" id="UP000244005">
    <property type="component" value="Unassembled WGS sequence"/>
</dbReference>
<reference evidence="1" key="2">
    <citation type="submission" date="2017-12" db="EMBL/GenBank/DDBJ databases">
        <title>WGS assembly of Marchantia polymorpha.</title>
        <authorList>
            <person name="Bowman J.L."/>
            <person name="Kohchi T."/>
            <person name="Yamato K.T."/>
            <person name="Jenkins J."/>
            <person name="Shu S."/>
            <person name="Ishizaki K."/>
            <person name="Yamaoka S."/>
            <person name="Nishihama R."/>
            <person name="Nakamura Y."/>
            <person name="Berger F."/>
            <person name="Adam C."/>
            <person name="Aki S.S."/>
            <person name="Althoff F."/>
            <person name="Araki T."/>
            <person name="Arteaga-Vazquez M.A."/>
            <person name="Balasubrmanian S."/>
            <person name="Bauer D."/>
            <person name="Boehm C.R."/>
            <person name="Briginshaw L."/>
            <person name="Caballero-Perez J."/>
            <person name="Catarino B."/>
            <person name="Chen F."/>
            <person name="Chiyoda S."/>
            <person name="Chovatia M."/>
            <person name="Davies K.M."/>
            <person name="Delmans M."/>
            <person name="Demura T."/>
            <person name="Dierschke T."/>
            <person name="Dolan L."/>
            <person name="Dorantes-Acosta A.E."/>
            <person name="Eklund D.M."/>
            <person name="Florent S.N."/>
            <person name="Flores-Sandoval E."/>
            <person name="Fujiyama A."/>
            <person name="Fukuzawa H."/>
            <person name="Galik B."/>
            <person name="Grimanelli D."/>
            <person name="Grimwood J."/>
            <person name="Grossniklaus U."/>
            <person name="Hamada T."/>
            <person name="Haseloff J."/>
            <person name="Hetherington A.J."/>
            <person name="Higo A."/>
            <person name="Hirakawa Y."/>
            <person name="Hundley H.N."/>
            <person name="Ikeda Y."/>
            <person name="Inoue K."/>
            <person name="Inoue S."/>
            <person name="Ishida S."/>
            <person name="Jia Q."/>
            <person name="Kakita M."/>
            <person name="Kanazawa T."/>
            <person name="Kawai Y."/>
            <person name="Kawashima T."/>
            <person name="Kennedy M."/>
            <person name="Kinose K."/>
            <person name="Kinoshita T."/>
            <person name="Kohara Y."/>
            <person name="Koide E."/>
            <person name="Komatsu K."/>
            <person name="Kopischke S."/>
            <person name="Kubo M."/>
            <person name="Kyozuka J."/>
            <person name="Lagercrantz U."/>
            <person name="Lin S.S."/>
            <person name="Lindquist E."/>
            <person name="Lipzen A.M."/>
            <person name="Lu C."/>
            <person name="Luna E.D."/>
            <person name="Martienssen R.A."/>
            <person name="Minamino N."/>
            <person name="Mizutani M."/>
            <person name="Mizutani M."/>
            <person name="Mochizuki N."/>
            <person name="Monte I."/>
            <person name="Mosher R."/>
            <person name="Nagasaki H."/>
            <person name="Nakagami H."/>
            <person name="Naramoto S."/>
            <person name="Nishitani K."/>
            <person name="Ohtani M."/>
            <person name="Okamoto T."/>
            <person name="Okumura M."/>
            <person name="Phillips J."/>
            <person name="Pollak B."/>
            <person name="Reinders A."/>
            <person name="Roevekamp M."/>
            <person name="Sano R."/>
            <person name="Sawa S."/>
            <person name="Schmid M.W."/>
            <person name="Shirakawa M."/>
            <person name="Solano R."/>
            <person name="Spunde A."/>
            <person name="Suetsugu N."/>
            <person name="Sugano S."/>
            <person name="Sugiyama A."/>
            <person name="Sun R."/>
            <person name="Suzuki Y."/>
            <person name="Takenaka M."/>
            <person name="Takezawa D."/>
            <person name="Tomogane H."/>
            <person name="Tsuzuki M."/>
            <person name="Ueda T."/>
            <person name="Umeda M."/>
            <person name="Ward J.M."/>
            <person name="Watanabe Y."/>
            <person name="Yazaki K."/>
            <person name="Yokoyama R."/>
            <person name="Yoshitake Y."/>
            <person name="Yotsui I."/>
            <person name="Zachgo S."/>
            <person name="Schmutz J."/>
        </authorList>
    </citation>
    <scope>NUCLEOTIDE SEQUENCE [LARGE SCALE GENOMIC DNA]</scope>
    <source>
        <strain evidence="1">Tak-1</strain>
    </source>
</reference>
<organism evidence="1 2">
    <name type="scientific">Marchantia polymorpha</name>
    <name type="common">Common liverwort</name>
    <name type="synonym">Marchantia aquatica</name>
    <dbReference type="NCBI Taxonomy" id="3197"/>
    <lineage>
        <taxon>Eukaryota</taxon>
        <taxon>Viridiplantae</taxon>
        <taxon>Streptophyta</taxon>
        <taxon>Embryophyta</taxon>
        <taxon>Marchantiophyta</taxon>
        <taxon>Marchantiopsida</taxon>
        <taxon>Marchantiidae</taxon>
        <taxon>Marchantiales</taxon>
        <taxon>Marchantiaceae</taxon>
        <taxon>Marchantia</taxon>
    </lineage>
</organism>
<dbReference type="Gramene" id="Mp1g00770.1">
    <property type="protein sequence ID" value="Mp1g00770.1.cds"/>
    <property type="gene ID" value="Mp1g00770"/>
</dbReference>
<dbReference type="AlphaFoldDB" id="A0A2R6WDW3"/>
<keyword evidence="2" id="KW-1185">Reference proteome</keyword>
<name>A0A2R6WDW3_MARPO</name>
<proteinExistence type="predicted"/>
<gene>
    <name evidence="1" type="ORF">MARPO_0103s0012</name>
</gene>
<protein>
    <submittedName>
        <fullName evidence="1">Uncharacterized protein</fullName>
    </submittedName>
</protein>
<accession>A0A2R6WDW3</accession>
<dbReference type="Gramene" id="Mp1g00770.3">
    <property type="protein sequence ID" value="Mp1g00770.3.cds"/>
    <property type="gene ID" value="Mp1g00770"/>
</dbReference>
<sequence length="138" mass="15543">MKESLRKAHGTYMDHWRRLQPLRGRRVSAAEPRCGECRMARIHLRLGLVLEHGVNSDQASFPSARLLAIVLRILADPRLYTTFSRLQASVHVGCAASKLHLAVARFDFSVFSVTQVGDCGERQIFGNSFSIIDARQEH</sequence>
<evidence type="ECO:0000313" key="1">
    <source>
        <dbReference type="EMBL" id="PTQ32037.1"/>
    </source>
</evidence>
<evidence type="ECO:0000313" key="2">
    <source>
        <dbReference type="Proteomes" id="UP000244005"/>
    </source>
</evidence>
<dbReference type="EMBL" id="KZ772775">
    <property type="protein sequence ID" value="PTQ32037.1"/>
    <property type="molecule type" value="Genomic_DNA"/>
</dbReference>
<dbReference type="EMBL" id="KZ772775">
    <property type="protein sequence ID" value="PTQ32036.1"/>
    <property type="molecule type" value="Genomic_DNA"/>
</dbReference>